<accession>A0AC34GTC0</accession>
<sequence>MSDESITLISCSIPEFQVEVGVNVINGCRTLKNAVEYCNNVEPITVPLKKNQLETLVKFYQVYQEIAYGSHQWIHSFFENFTDEELLEFAKTGDYLHSNDIFGAIAIRLSFKLENMSTHDLTQFLDYLNIVDDYTPEERILIQENPLKFFAERSKLSKVAKQSYKFPSAIMYQMAHRPKSHRILIKSCKYICNQKKILMLVSLTFDMLV</sequence>
<evidence type="ECO:0000313" key="2">
    <source>
        <dbReference type="WBParaSite" id="ES5_v2.g7735.t1"/>
    </source>
</evidence>
<proteinExistence type="predicted"/>
<organism evidence="1 2">
    <name type="scientific">Panagrolaimus sp. ES5</name>
    <dbReference type="NCBI Taxonomy" id="591445"/>
    <lineage>
        <taxon>Eukaryota</taxon>
        <taxon>Metazoa</taxon>
        <taxon>Ecdysozoa</taxon>
        <taxon>Nematoda</taxon>
        <taxon>Chromadorea</taxon>
        <taxon>Rhabditida</taxon>
        <taxon>Tylenchina</taxon>
        <taxon>Panagrolaimomorpha</taxon>
        <taxon>Panagrolaimoidea</taxon>
        <taxon>Panagrolaimidae</taxon>
        <taxon>Panagrolaimus</taxon>
    </lineage>
</organism>
<evidence type="ECO:0000313" key="1">
    <source>
        <dbReference type="Proteomes" id="UP000887579"/>
    </source>
</evidence>
<reference evidence="2" key="1">
    <citation type="submission" date="2022-11" db="UniProtKB">
        <authorList>
            <consortium name="WormBaseParasite"/>
        </authorList>
    </citation>
    <scope>IDENTIFICATION</scope>
</reference>
<dbReference type="Proteomes" id="UP000887579">
    <property type="component" value="Unplaced"/>
</dbReference>
<dbReference type="WBParaSite" id="ES5_v2.g7735.t1">
    <property type="protein sequence ID" value="ES5_v2.g7735.t1"/>
    <property type="gene ID" value="ES5_v2.g7735"/>
</dbReference>
<protein>
    <submittedName>
        <fullName evidence="2">Uncharacterized protein</fullName>
    </submittedName>
</protein>
<name>A0AC34GTC0_9BILA</name>